<reference evidence="2 3" key="1">
    <citation type="submission" date="2020-07" db="EMBL/GenBank/DDBJ databases">
        <title>Sequencing the genomes of 1000 actinobacteria strains.</title>
        <authorList>
            <person name="Klenk H.-P."/>
        </authorList>
    </citation>
    <scope>NUCLEOTIDE SEQUENCE [LARGE SCALE GENOMIC DNA]</scope>
    <source>
        <strain evidence="2 3">DSM 19082</strain>
    </source>
</reference>
<dbReference type="RefSeq" id="WP_179728848.1">
    <property type="nucleotide sequence ID" value="NZ_BAABEF010000001.1"/>
</dbReference>
<comment type="caution">
    <text evidence="2">The sequence shown here is derived from an EMBL/GenBank/DDBJ whole genome shotgun (WGS) entry which is preliminary data.</text>
</comment>
<gene>
    <name evidence="2" type="ORF">BJ958_004249</name>
</gene>
<dbReference type="AlphaFoldDB" id="A0A852RCI2"/>
<evidence type="ECO:0000313" key="2">
    <source>
        <dbReference type="EMBL" id="NYD32703.1"/>
    </source>
</evidence>
<dbReference type="EMBL" id="JACCBF010000001">
    <property type="protein sequence ID" value="NYD32703.1"/>
    <property type="molecule type" value="Genomic_DNA"/>
</dbReference>
<evidence type="ECO:0000256" key="1">
    <source>
        <dbReference type="SAM" id="MobiDB-lite"/>
    </source>
</evidence>
<feature type="compositionally biased region" description="Polar residues" evidence="1">
    <location>
        <begin position="67"/>
        <end position="79"/>
    </location>
</feature>
<name>A0A852RCI2_9ACTN</name>
<proteinExistence type="predicted"/>
<sequence>MPDEDDQYWWQDPDELREVNVIRLMADEDVDFPLWSGGLLFSDARAWDHRQTSTESTTVTVPAGPNGAQTADQMAESNR</sequence>
<dbReference type="Proteomes" id="UP000582231">
    <property type="component" value="Unassembled WGS sequence"/>
</dbReference>
<keyword evidence="3" id="KW-1185">Reference proteome</keyword>
<accession>A0A852RCI2</accession>
<feature type="region of interest" description="Disordered" evidence="1">
    <location>
        <begin position="50"/>
        <end position="79"/>
    </location>
</feature>
<protein>
    <submittedName>
        <fullName evidence="2">Uncharacterized protein</fullName>
    </submittedName>
</protein>
<organism evidence="2 3">
    <name type="scientific">Nocardioides kongjuensis</name>
    <dbReference type="NCBI Taxonomy" id="349522"/>
    <lineage>
        <taxon>Bacteria</taxon>
        <taxon>Bacillati</taxon>
        <taxon>Actinomycetota</taxon>
        <taxon>Actinomycetes</taxon>
        <taxon>Propionibacteriales</taxon>
        <taxon>Nocardioidaceae</taxon>
        <taxon>Nocardioides</taxon>
    </lineage>
</organism>
<evidence type="ECO:0000313" key="3">
    <source>
        <dbReference type="Proteomes" id="UP000582231"/>
    </source>
</evidence>